<feature type="region of interest" description="Disordered" evidence="2">
    <location>
        <begin position="378"/>
        <end position="401"/>
    </location>
</feature>
<dbReference type="InterPro" id="IPR028098">
    <property type="entry name" value="Glyco_trans_4-like_N"/>
</dbReference>
<dbReference type="PANTHER" id="PTHR46401">
    <property type="entry name" value="GLYCOSYLTRANSFERASE WBBK-RELATED"/>
    <property type="match status" value="1"/>
</dbReference>
<evidence type="ECO:0000313" key="5">
    <source>
        <dbReference type="EMBL" id="MDM4015753.1"/>
    </source>
</evidence>
<evidence type="ECO:0000259" key="3">
    <source>
        <dbReference type="Pfam" id="PF00534"/>
    </source>
</evidence>
<name>A0ABT7PH00_9BACT</name>
<evidence type="ECO:0000313" key="6">
    <source>
        <dbReference type="Proteomes" id="UP001239462"/>
    </source>
</evidence>
<dbReference type="PANTHER" id="PTHR46401:SF2">
    <property type="entry name" value="GLYCOSYLTRANSFERASE WBBK-RELATED"/>
    <property type="match status" value="1"/>
</dbReference>
<reference evidence="5 6" key="1">
    <citation type="submission" date="2023-06" db="EMBL/GenBank/DDBJ databases">
        <title>Roseiconus lacunae JC819 isolated from Gulf of Mannar region, Tamil Nadu.</title>
        <authorList>
            <person name="Pk S."/>
            <person name="Ch S."/>
            <person name="Ch V.R."/>
        </authorList>
    </citation>
    <scope>NUCLEOTIDE SEQUENCE [LARGE SCALE GENOMIC DNA]</scope>
    <source>
        <strain evidence="5 6">JC819</strain>
    </source>
</reference>
<organism evidence="5 6">
    <name type="scientific">Roseiconus lacunae</name>
    <dbReference type="NCBI Taxonomy" id="2605694"/>
    <lineage>
        <taxon>Bacteria</taxon>
        <taxon>Pseudomonadati</taxon>
        <taxon>Planctomycetota</taxon>
        <taxon>Planctomycetia</taxon>
        <taxon>Pirellulales</taxon>
        <taxon>Pirellulaceae</taxon>
        <taxon>Roseiconus</taxon>
    </lineage>
</organism>
<gene>
    <name evidence="5" type="ORF">QTN89_09955</name>
</gene>
<comment type="caution">
    <text evidence="5">The sequence shown here is derived from an EMBL/GenBank/DDBJ whole genome shotgun (WGS) entry which is preliminary data.</text>
</comment>
<evidence type="ECO:0000256" key="2">
    <source>
        <dbReference type="SAM" id="MobiDB-lite"/>
    </source>
</evidence>
<keyword evidence="6" id="KW-1185">Reference proteome</keyword>
<dbReference type="RefSeq" id="WP_289163272.1">
    <property type="nucleotide sequence ID" value="NZ_JASZZN010000006.1"/>
</dbReference>
<keyword evidence="1" id="KW-0808">Transferase</keyword>
<feature type="domain" description="Glycosyl transferase family 1" evidence="3">
    <location>
        <begin position="189"/>
        <end position="343"/>
    </location>
</feature>
<dbReference type="Gene3D" id="3.40.50.2000">
    <property type="entry name" value="Glycogen Phosphorylase B"/>
    <property type="match status" value="2"/>
</dbReference>
<dbReference type="SUPFAM" id="SSF53756">
    <property type="entry name" value="UDP-Glycosyltransferase/glycogen phosphorylase"/>
    <property type="match status" value="1"/>
</dbReference>
<accession>A0ABT7PH00</accession>
<evidence type="ECO:0000256" key="1">
    <source>
        <dbReference type="ARBA" id="ARBA00022679"/>
    </source>
</evidence>
<dbReference type="EMBL" id="JASZZN010000006">
    <property type="protein sequence ID" value="MDM4015753.1"/>
    <property type="molecule type" value="Genomic_DNA"/>
</dbReference>
<dbReference type="CDD" id="cd03809">
    <property type="entry name" value="GT4_MtfB-like"/>
    <property type="match status" value="1"/>
</dbReference>
<dbReference type="Pfam" id="PF00534">
    <property type="entry name" value="Glycos_transf_1"/>
    <property type="match status" value="1"/>
</dbReference>
<dbReference type="Proteomes" id="UP001239462">
    <property type="component" value="Unassembled WGS sequence"/>
</dbReference>
<proteinExistence type="predicted"/>
<sequence>MRILYEGAIFQILRCGGVARYFSELIDHLPEMFEPIVLGPNAEATRLNNRSLQYISVQTEPPVSWLRKWTRDRLQRQIAQRFDSVEAEIEHWTYYGGLCRRPIRHGNRPLVVTVLDFIHEAYPSLDPSGKHVAMKTEAIKLADHLACISQSTYDELCERFPEARSKASIVPLGTSLGDTTAAPIPTALQNSPYILFVGRRNNYKNFQVVWEAWNRIADRRPKHAKLAIVGPPMKRREATALGFQNDSAAVLVPNASDEVLRGLYEHANAFVFPSKAEGFGLPSLEAMCAGTPVLVSDLPVMHEVVGDAGYFFDPENVESVAEMMLASLEGQLPDRDATVAAAKDRASTFSWRATAERMAEVYLEVSLEALRKPTPRVSTRCYVSSSTPSDAERSRERLPSL</sequence>
<dbReference type="Pfam" id="PF13439">
    <property type="entry name" value="Glyco_transf_4"/>
    <property type="match status" value="1"/>
</dbReference>
<protein>
    <submittedName>
        <fullName evidence="5">Glycosyltransferase family 1 protein</fullName>
    </submittedName>
</protein>
<evidence type="ECO:0000259" key="4">
    <source>
        <dbReference type="Pfam" id="PF13439"/>
    </source>
</evidence>
<feature type="compositionally biased region" description="Basic and acidic residues" evidence="2">
    <location>
        <begin position="390"/>
        <end position="401"/>
    </location>
</feature>
<feature type="domain" description="Glycosyltransferase subfamily 4-like N-terminal" evidence="4">
    <location>
        <begin position="16"/>
        <end position="174"/>
    </location>
</feature>
<dbReference type="InterPro" id="IPR001296">
    <property type="entry name" value="Glyco_trans_1"/>
</dbReference>